<evidence type="ECO:0000313" key="2">
    <source>
        <dbReference type="EMBL" id="BBO74209.1"/>
    </source>
</evidence>
<keyword evidence="3" id="KW-1185">Reference proteome</keyword>
<dbReference type="Gene3D" id="3.30.720.110">
    <property type="match status" value="1"/>
</dbReference>
<sequence>MDNVDVVHERFINEGLEVVVPLEDHPWEDRRFGIKDPNGITVYLYEDRDLSFEFSQYHVG</sequence>
<dbReference type="EMBL" id="AP021875">
    <property type="protein sequence ID" value="BBO74209.1"/>
    <property type="molecule type" value="Genomic_DNA"/>
</dbReference>
<dbReference type="PROSITE" id="PS51819">
    <property type="entry name" value="VOC"/>
    <property type="match status" value="1"/>
</dbReference>
<dbReference type="InterPro" id="IPR004360">
    <property type="entry name" value="Glyas_Fos-R_dOase_dom"/>
</dbReference>
<proteinExistence type="predicted"/>
<dbReference type="Proteomes" id="UP000427769">
    <property type="component" value="Chromosome"/>
</dbReference>
<accession>A0A5K7Z1T6</accession>
<feature type="domain" description="VOC" evidence="1">
    <location>
        <begin position="1"/>
        <end position="47"/>
    </location>
</feature>
<evidence type="ECO:0000259" key="1">
    <source>
        <dbReference type="PROSITE" id="PS51819"/>
    </source>
</evidence>
<dbReference type="AlphaFoldDB" id="A0A5K7Z1T6"/>
<evidence type="ECO:0000313" key="3">
    <source>
        <dbReference type="Proteomes" id="UP000427769"/>
    </source>
</evidence>
<dbReference type="InterPro" id="IPR029068">
    <property type="entry name" value="Glyas_Bleomycin-R_OHBP_Dase"/>
</dbReference>
<name>A0A5K7Z1T6_9BACT</name>
<dbReference type="InterPro" id="IPR037523">
    <property type="entry name" value="VOC_core"/>
</dbReference>
<dbReference type="RefSeq" id="WP_170302189.1">
    <property type="nucleotide sequence ID" value="NZ_AP021875.1"/>
</dbReference>
<dbReference type="KEGG" id="dwd:DSCW_16260"/>
<organism evidence="2 3">
    <name type="scientific">Desulfosarcina widdelii</name>
    <dbReference type="NCBI Taxonomy" id="947919"/>
    <lineage>
        <taxon>Bacteria</taxon>
        <taxon>Pseudomonadati</taxon>
        <taxon>Thermodesulfobacteriota</taxon>
        <taxon>Desulfobacteria</taxon>
        <taxon>Desulfobacterales</taxon>
        <taxon>Desulfosarcinaceae</taxon>
        <taxon>Desulfosarcina</taxon>
    </lineage>
</organism>
<reference evidence="2 3" key="1">
    <citation type="submission" date="2019-11" db="EMBL/GenBank/DDBJ databases">
        <title>Comparative genomics of hydrocarbon-degrading Desulfosarcina strains.</title>
        <authorList>
            <person name="Watanabe M."/>
            <person name="Kojima H."/>
            <person name="Fukui M."/>
        </authorList>
    </citation>
    <scope>NUCLEOTIDE SEQUENCE [LARGE SCALE GENOMIC DNA]</scope>
    <source>
        <strain evidence="2 3">PP31</strain>
    </source>
</reference>
<dbReference type="Pfam" id="PF00903">
    <property type="entry name" value="Glyoxalase"/>
    <property type="match status" value="1"/>
</dbReference>
<gene>
    <name evidence="2" type="ORF">DSCW_16260</name>
</gene>
<dbReference type="SUPFAM" id="SSF54593">
    <property type="entry name" value="Glyoxalase/Bleomycin resistance protein/Dihydroxybiphenyl dioxygenase"/>
    <property type="match status" value="1"/>
</dbReference>
<protein>
    <recommendedName>
        <fullName evidence="1">VOC domain-containing protein</fullName>
    </recommendedName>
</protein>